<feature type="region of interest" description="Disordered" evidence="1">
    <location>
        <begin position="27"/>
        <end position="69"/>
    </location>
</feature>
<dbReference type="EMBL" id="DS644582">
    <property type="protein sequence ID" value="EEC02161.1"/>
    <property type="molecule type" value="Genomic_DNA"/>
</dbReference>
<dbReference type="EMBL" id="ABJB010612137">
    <property type="status" value="NOT_ANNOTATED_CDS"/>
    <property type="molecule type" value="Genomic_DNA"/>
</dbReference>
<dbReference type="PaxDb" id="6945-B7P6D9"/>
<organism>
    <name type="scientific">Ixodes scapularis</name>
    <name type="common">Black-legged tick</name>
    <name type="synonym">Deer tick</name>
    <dbReference type="NCBI Taxonomy" id="6945"/>
    <lineage>
        <taxon>Eukaryota</taxon>
        <taxon>Metazoa</taxon>
        <taxon>Ecdysozoa</taxon>
        <taxon>Arthropoda</taxon>
        <taxon>Chelicerata</taxon>
        <taxon>Arachnida</taxon>
        <taxon>Acari</taxon>
        <taxon>Parasitiformes</taxon>
        <taxon>Ixodida</taxon>
        <taxon>Ixodoidea</taxon>
        <taxon>Ixodidae</taxon>
        <taxon>Ixodinae</taxon>
        <taxon>Ixodes</taxon>
    </lineage>
</organism>
<proteinExistence type="predicted"/>
<evidence type="ECO:0000313" key="3">
    <source>
        <dbReference type="EnsemblMetazoa" id="ISCW016519-PA"/>
    </source>
</evidence>
<dbReference type="VEuPathDB" id="VectorBase:ISCI016519"/>
<dbReference type="HOGENOM" id="CLU_2052170_0_0_1"/>
<evidence type="ECO:0000313" key="2">
    <source>
        <dbReference type="EMBL" id="EEC02161.1"/>
    </source>
</evidence>
<evidence type="ECO:0000313" key="4">
    <source>
        <dbReference type="Proteomes" id="UP000001555"/>
    </source>
</evidence>
<gene>
    <name evidence="2" type="ORF">IscW_ISCW016519</name>
</gene>
<evidence type="ECO:0000256" key="1">
    <source>
        <dbReference type="SAM" id="MobiDB-lite"/>
    </source>
</evidence>
<keyword evidence="4" id="KW-1185">Reference proteome</keyword>
<reference evidence="3" key="2">
    <citation type="submission" date="2020-05" db="UniProtKB">
        <authorList>
            <consortium name="EnsemblMetazoa"/>
        </authorList>
    </citation>
    <scope>IDENTIFICATION</scope>
    <source>
        <strain evidence="3">wikel</strain>
    </source>
</reference>
<name>B7P6D9_IXOSC</name>
<reference evidence="2 4" key="1">
    <citation type="submission" date="2008-03" db="EMBL/GenBank/DDBJ databases">
        <title>Annotation of Ixodes scapularis.</title>
        <authorList>
            <consortium name="Ixodes scapularis Genome Project Consortium"/>
            <person name="Caler E."/>
            <person name="Hannick L.I."/>
            <person name="Bidwell S."/>
            <person name="Joardar V."/>
            <person name="Thiagarajan M."/>
            <person name="Amedeo P."/>
            <person name="Galinsky K.J."/>
            <person name="Schobel S."/>
            <person name="Inman J."/>
            <person name="Hostetler J."/>
            <person name="Miller J."/>
            <person name="Hammond M."/>
            <person name="Megy K."/>
            <person name="Lawson D."/>
            <person name="Kodira C."/>
            <person name="Sutton G."/>
            <person name="Meyer J."/>
            <person name="Hill C.A."/>
            <person name="Birren B."/>
            <person name="Nene V."/>
            <person name="Collins F."/>
            <person name="Alarcon-Chaidez F."/>
            <person name="Wikel S."/>
            <person name="Strausberg R."/>
        </authorList>
    </citation>
    <scope>NUCLEOTIDE SEQUENCE [LARGE SCALE GENOMIC DNA]</scope>
    <source>
        <strain evidence="4">Wikel</strain>
        <strain evidence="2">Wikel colony</strain>
    </source>
</reference>
<dbReference type="Proteomes" id="UP000001555">
    <property type="component" value="Unassembled WGS sequence"/>
</dbReference>
<dbReference type="VEuPathDB" id="VectorBase:ISCW016519"/>
<protein>
    <submittedName>
        <fullName evidence="2 3">Uncharacterized protein</fullName>
    </submittedName>
</protein>
<accession>B7P6D9</accession>
<sequence length="120" mass="12263">MQAAVRFRRESRCNIHVICRKTYTSRLADGAGPDVGSYGSAAERLAGVQAPQHHSGRPGGRPGPRGAAAPLSVRLRRGVLAARNGGGEACQDGGLRIRARSSLSRGHAGALGPAAGAPFG</sequence>
<dbReference type="InParanoid" id="B7P6D9"/>
<dbReference type="EnsemblMetazoa" id="ISCW016519-RA">
    <property type="protein sequence ID" value="ISCW016519-PA"/>
    <property type="gene ID" value="ISCW016519"/>
</dbReference>
<dbReference type="AlphaFoldDB" id="B7P6D9"/>